<comment type="caution">
    <text evidence="3">The sequence shown here is derived from an EMBL/GenBank/DDBJ whole genome shotgun (WGS) entry which is preliminary data.</text>
</comment>
<evidence type="ECO:0000313" key="3">
    <source>
        <dbReference type="EMBL" id="KAG2624225.1"/>
    </source>
</evidence>
<feature type="compositionally biased region" description="Low complexity" evidence="1">
    <location>
        <begin position="355"/>
        <end position="371"/>
    </location>
</feature>
<proteinExistence type="predicted"/>
<feature type="compositionally biased region" description="Basic residues" evidence="1">
    <location>
        <begin position="147"/>
        <end position="159"/>
    </location>
</feature>
<keyword evidence="2" id="KW-0732">Signal</keyword>
<feature type="region of interest" description="Disordered" evidence="1">
    <location>
        <begin position="97"/>
        <end position="131"/>
    </location>
</feature>
<evidence type="ECO:0000256" key="1">
    <source>
        <dbReference type="SAM" id="MobiDB-lite"/>
    </source>
</evidence>
<organism evidence="3 4">
    <name type="scientific">Panicum virgatum</name>
    <name type="common">Blackwell switchgrass</name>
    <dbReference type="NCBI Taxonomy" id="38727"/>
    <lineage>
        <taxon>Eukaryota</taxon>
        <taxon>Viridiplantae</taxon>
        <taxon>Streptophyta</taxon>
        <taxon>Embryophyta</taxon>
        <taxon>Tracheophyta</taxon>
        <taxon>Spermatophyta</taxon>
        <taxon>Magnoliopsida</taxon>
        <taxon>Liliopsida</taxon>
        <taxon>Poales</taxon>
        <taxon>Poaceae</taxon>
        <taxon>PACMAD clade</taxon>
        <taxon>Panicoideae</taxon>
        <taxon>Panicodae</taxon>
        <taxon>Paniceae</taxon>
        <taxon>Panicinae</taxon>
        <taxon>Panicum</taxon>
        <taxon>Panicum sect. Hiantes</taxon>
    </lineage>
</organism>
<accession>A0A8T0UQ91</accession>
<feature type="chain" id="PRO_5035752739" evidence="2">
    <location>
        <begin position="37"/>
        <end position="437"/>
    </location>
</feature>
<name>A0A8T0UQ91_PANVG</name>
<gene>
    <name evidence="3" type="ORF">PVAP13_3KG114027</name>
</gene>
<keyword evidence="4" id="KW-1185">Reference proteome</keyword>
<dbReference type="Proteomes" id="UP000823388">
    <property type="component" value="Chromosome 3K"/>
</dbReference>
<sequence>MTWRADWASLSFMHLSFLSPPLLLSLPPILSPCADGSHPPSLPTLAPLVPSPATSSPLCSAFALAAAALRLRTRRRAPPPHSPWYPAPILAAAPGLRARRGAPPPSSPPRPTSALAAAPLHDPCRGAPPPSLPRHPPWCAAACGFRRRQGQRERRRGGGGRRACPVGLEGAWTRPRSSVPAGPTRGQGPHRTGALRGGHRRAPASAHAVAPAELAPPPNPAPRPSLSLELLHRVWRPGCRAPIELRAWPSSTVGPWCGSSSRRHSSLRSMAAAAMAYARAGPWHGGGLPAPVLPPDPVLSVRRRASSRTSYQRGRRGAGWRLQRVPRARGYPAVEETRSIGAPSPRSSSAERGRGAALPPSSGGAPSPRSSPAERGRGARRTSGAAWHPCLEEEERLAPSQRATSALAAHMDTYGPPVNDLKSLGTQKCTFGVDGPI</sequence>
<feature type="region of interest" description="Disordered" evidence="1">
    <location>
        <begin position="302"/>
        <end position="403"/>
    </location>
</feature>
<protein>
    <submittedName>
        <fullName evidence="3">Uncharacterized protein</fullName>
    </submittedName>
</protein>
<evidence type="ECO:0000313" key="4">
    <source>
        <dbReference type="Proteomes" id="UP000823388"/>
    </source>
</evidence>
<feature type="region of interest" description="Disordered" evidence="1">
    <location>
        <begin position="147"/>
        <end position="221"/>
    </location>
</feature>
<dbReference type="AlphaFoldDB" id="A0A8T0UQ91"/>
<feature type="compositionally biased region" description="Low complexity" evidence="1">
    <location>
        <begin position="203"/>
        <end position="213"/>
    </location>
</feature>
<feature type="compositionally biased region" description="Pro residues" evidence="1">
    <location>
        <begin position="102"/>
        <end position="111"/>
    </location>
</feature>
<dbReference type="EMBL" id="CM029041">
    <property type="protein sequence ID" value="KAG2624225.1"/>
    <property type="molecule type" value="Genomic_DNA"/>
</dbReference>
<feature type="signal peptide" evidence="2">
    <location>
        <begin position="1"/>
        <end position="36"/>
    </location>
</feature>
<reference evidence="3" key="1">
    <citation type="submission" date="2020-05" db="EMBL/GenBank/DDBJ databases">
        <title>WGS assembly of Panicum virgatum.</title>
        <authorList>
            <person name="Lovell J.T."/>
            <person name="Jenkins J."/>
            <person name="Shu S."/>
            <person name="Juenger T.E."/>
            <person name="Schmutz J."/>
        </authorList>
    </citation>
    <scope>NUCLEOTIDE SEQUENCE</scope>
    <source>
        <strain evidence="3">AP13</strain>
    </source>
</reference>
<evidence type="ECO:0000256" key="2">
    <source>
        <dbReference type="SAM" id="SignalP"/>
    </source>
</evidence>